<dbReference type="HOGENOM" id="CLU_2780950_0_0_1"/>
<proteinExistence type="predicted"/>
<dbReference type="Gramene" id="EOX95998">
    <property type="protein sequence ID" value="EOX95998"/>
    <property type="gene ID" value="TCM_005357"/>
</dbReference>
<sequence>MSLINIHVLRPSECGCLIGVVFFMHHCDSAVLVERYSTDLCMDDVGKDYVKHLSFELRRLFDDDLCFNA</sequence>
<evidence type="ECO:0000313" key="2">
    <source>
        <dbReference type="Proteomes" id="UP000026915"/>
    </source>
</evidence>
<reference evidence="1 2" key="1">
    <citation type="journal article" date="2013" name="Genome Biol.">
        <title>The genome sequence of the most widely cultivated cacao type and its use to identify candidate genes regulating pod color.</title>
        <authorList>
            <person name="Motamayor J.C."/>
            <person name="Mockaitis K."/>
            <person name="Schmutz J."/>
            <person name="Haiminen N."/>
            <person name="Iii D.L."/>
            <person name="Cornejo O."/>
            <person name="Findley S.D."/>
            <person name="Zheng P."/>
            <person name="Utro F."/>
            <person name="Royaert S."/>
            <person name="Saski C."/>
            <person name="Jenkins J."/>
            <person name="Podicheti R."/>
            <person name="Zhao M."/>
            <person name="Scheffler B.E."/>
            <person name="Stack J.C."/>
            <person name="Feltus F.A."/>
            <person name="Mustiga G.M."/>
            <person name="Amores F."/>
            <person name="Phillips W."/>
            <person name="Marelli J.P."/>
            <person name="May G.D."/>
            <person name="Shapiro H."/>
            <person name="Ma J."/>
            <person name="Bustamante C.D."/>
            <person name="Schnell R.J."/>
            <person name="Main D."/>
            <person name="Gilbert D."/>
            <person name="Parida L."/>
            <person name="Kuhn D.N."/>
        </authorList>
    </citation>
    <scope>NUCLEOTIDE SEQUENCE [LARGE SCALE GENOMIC DNA]</scope>
    <source>
        <strain evidence="2">cv. Matina 1-6</strain>
    </source>
</reference>
<keyword evidence="2" id="KW-1185">Reference proteome</keyword>
<accession>A0A061E142</accession>
<evidence type="ECO:0000313" key="1">
    <source>
        <dbReference type="EMBL" id="EOX95998.1"/>
    </source>
</evidence>
<protein>
    <submittedName>
        <fullName evidence="1">Uncharacterized protein</fullName>
    </submittedName>
</protein>
<dbReference type="EMBL" id="CM001879">
    <property type="protein sequence ID" value="EOX95998.1"/>
    <property type="molecule type" value="Genomic_DNA"/>
</dbReference>
<dbReference type="AlphaFoldDB" id="A0A061E142"/>
<dbReference type="Proteomes" id="UP000026915">
    <property type="component" value="Chromosome 1"/>
</dbReference>
<dbReference type="InParanoid" id="A0A061E142"/>
<gene>
    <name evidence="1" type="ORF">TCM_005357</name>
</gene>
<organism evidence="1 2">
    <name type="scientific">Theobroma cacao</name>
    <name type="common">Cacao</name>
    <name type="synonym">Cocoa</name>
    <dbReference type="NCBI Taxonomy" id="3641"/>
    <lineage>
        <taxon>Eukaryota</taxon>
        <taxon>Viridiplantae</taxon>
        <taxon>Streptophyta</taxon>
        <taxon>Embryophyta</taxon>
        <taxon>Tracheophyta</taxon>
        <taxon>Spermatophyta</taxon>
        <taxon>Magnoliopsida</taxon>
        <taxon>eudicotyledons</taxon>
        <taxon>Gunneridae</taxon>
        <taxon>Pentapetalae</taxon>
        <taxon>rosids</taxon>
        <taxon>malvids</taxon>
        <taxon>Malvales</taxon>
        <taxon>Malvaceae</taxon>
        <taxon>Byttnerioideae</taxon>
        <taxon>Theobroma</taxon>
    </lineage>
</organism>
<name>A0A061E142_THECC</name>